<dbReference type="AlphaFoldDB" id="A0A168T6S5"/>
<dbReference type="EMBL" id="LT555144">
    <property type="protein sequence ID" value="SAM09574.1"/>
    <property type="molecule type" value="Genomic_DNA"/>
</dbReference>
<dbReference type="Proteomes" id="UP000078561">
    <property type="component" value="Unassembled WGS sequence"/>
</dbReference>
<dbReference type="InterPro" id="IPR000400">
    <property type="entry name" value="Glyco_hydro_46"/>
</dbReference>
<dbReference type="OMA" id="CKNEFAQ"/>
<evidence type="ECO:0008006" key="3">
    <source>
        <dbReference type="Google" id="ProtNLM"/>
    </source>
</evidence>
<dbReference type="GO" id="GO:0005576">
    <property type="term" value="C:extracellular region"/>
    <property type="evidence" value="ECO:0007669"/>
    <property type="project" value="InterPro"/>
</dbReference>
<dbReference type="OrthoDB" id="76114at2759"/>
<reference evidence="1" key="1">
    <citation type="submission" date="2016-04" db="EMBL/GenBank/DDBJ databases">
        <authorList>
            <person name="Evans L.H."/>
            <person name="Alamgir A."/>
            <person name="Owens N."/>
            <person name="Weber N.D."/>
            <person name="Virtaneva K."/>
            <person name="Barbian K."/>
            <person name="Babar A."/>
            <person name="Rosenke K."/>
        </authorList>
    </citation>
    <scope>NUCLEOTIDE SEQUENCE [LARGE SCALE GENOMIC DNA]</scope>
    <source>
        <strain evidence="1">CBS 101.48</strain>
    </source>
</reference>
<dbReference type="InterPro" id="IPR023099">
    <property type="entry name" value="Glyco_hydro_46_N"/>
</dbReference>
<dbReference type="InParanoid" id="A0A168T6S5"/>
<dbReference type="GO" id="GO:0016977">
    <property type="term" value="F:chitosanase activity"/>
    <property type="evidence" value="ECO:0007669"/>
    <property type="project" value="InterPro"/>
</dbReference>
<dbReference type="InterPro" id="IPR023346">
    <property type="entry name" value="Lysozyme-like_dom_sf"/>
</dbReference>
<sequence length="346" mass="38739">MPSVLLAQNAYCKNEFAQNSKNCAKFDFKNVTPDDQQCGKGHKPHKIKGGIHQPNCTTFYDISKLPSESIDAHTTSMAQLITNVFENGNTKMGYAASENIGDCRGFTSGYIGFTTGTNDAYAVVQQYGKRTHHNPLKRYIKALAKLSSYQFGDPRRADTSQLKGFAQAWTKAACSDPLFVATQLDVGHAMYLKPALKYAASVKVKSNLGKALFYDTIVQHGWQYVEPMINLPRILQITGPRKKGESEQKYLTRFLTTRRQLVCCYPGKVWNESSDRMSDLQRLVDAWDKNKDLKHPVHLESAGVTVTGKESIAYDTAVCRKHKKFHAFHSLPAPKDLPIPQCPNKL</sequence>
<organism evidence="1">
    <name type="scientific">Absidia glauca</name>
    <name type="common">Pin mould</name>
    <dbReference type="NCBI Taxonomy" id="4829"/>
    <lineage>
        <taxon>Eukaryota</taxon>
        <taxon>Fungi</taxon>
        <taxon>Fungi incertae sedis</taxon>
        <taxon>Mucoromycota</taxon>
        <taxon>Mucoromycotina</taxon>
        <taxon>Mucoromycetes</taxon>
        <taxon>Mucorales</taxon>
        <taxon>Cunninghamellaceae</taxon>
        <taxon>Absidia</taxon>
    </lineage>
</organism>
<dbReference type="GO" id="GO:0005975">
    <property type="term" value="P:carbohydrate metabolic process"/>
    <property type="evidence" value="ECO:0007669"/>
    <property type="project" value="InterPro"/>
</dbReference>
<dbReference type="SUPFAM" id="SSF53955">
    <property type="entry name" value="Lysozyme-like"/>
    <property type="match status" value="1"/>
</dbReference>
<dbReference type="CDD" id="cd00978">
    <property type="entry name" value="chitosanase_GH46"/>
    <property type="match status" value="1"/>
</dbReference>
<dbReference type="Pfam" id="PF01374">
    <property type="entry name" value="Glyco_hydro_46"/>
    <property type="match status" value="1"/>
</dbReference>
<evidence type="ECO:0000313" key="1">
    <source>
        <dbReference type="EMBL" id="SAM09574.1"/>
    </source>
</evidence>
<evidence type="ECO:0000313" key="2">
    <source>
        <dbReference type="Proteomes" id="UP000078561"/>
    </source>
</evidence>
<gene>
    <name evidence="1" type="primary">ABSGL_15270.1 scaffold 16333</name>
</gene>
<accession>A0A168T6S5</accession>
<keyword evidence="2" id="KW-1185">Reference proteome</keyword>
<dbReference type="Gene3D" id="1.20.141.10">
    <property type="entry name" value="Chitosanase, subunit A, domain 1"/>
    <property type="match status" value="1"/>
</dbReference>
<name>A0A168T6S5_ABSGL</name>
<protein>
    <recommendedName>
        <fullName evidence="3">Chitosanase</fullName>
    </recommendedName>
</protein>
<proteinExistence type="predicted"/>
<dbReference type="Gene3D" id="3.30.386.10">
    <property type="entry name" value="Chitosanase, subunit A, domain 2"/>
    <property type="match status" value="1"/>
</dbReference>